<protein>
    <submittedName>
        <fullName evidence="1">Uncharacterized protein</fullName>
    </submittedName>
</protein>
<name>A0A2P2LYL2_RHIMU</name>
<organism evidence="1">
    <name type="scientific">Rhizophora mucronata</name>
    <name type="common">Asiatic mangrove</name>
    <dbReference type="NCBI Taxonomy" id="61149"/>
    <lineage>
        <taxon>Eukaryota</taxon>
        <taxon>Viridiplantae</taxon>
        <taxon>Streptophyta</taxon>
        <taxon>Embryophyta</taxon>
        <taxon>Tracheophyta</taxon>
        <taxon>Spermatophyta</taxon>
        <taxon>Magnoliopsida</taxon>
        <taxon>eudicotyledons</taxon>
        <taxon>Gunneridae</taxon>
        <taxon>Pentapetalae</taxon>
        <taxon>rosids</taxon>
        <taxon>fabids</taxon>
        <taxon>Malpighiales</taxon>
        <taxon>Rhizophoraceae</taxon>
        <taxon>Rhizophora</taxon>
    </lineage>
</organism>
<dbReference type="AlphaFoldDB" id="A0A2P2LYL2"/>
<accession>A0A2P2LYL2</accession>
<sequence>MLVMPNCFFHLAAYCLPSSISGI</sequence>
<evidence type="ECO:0000313" key="1">
    <source>
        <dbReference type="EMBL" id="MBX23049.1"/>
    </source>
</evidence>
<reference evidence="1" key="1">
    <citation type="submission" date="2018-02" db="EMBL/GenBank/DDBJ databases">
        <title>Rhizophora mucronata_Transcriptome.</title>
        <authorList>
            <person name="Meera S.P."/>
            <person name="Sreeshan A."/>
            <person name="Augustine A."/>
        </authorList>
    </citation>
    <scope>NUCLEOTIDE SEQUENCE</scope>
    <source>
        <tissue evidence="1">Leaf</tissue>
    </source>
</reference>
<dbReference type="EMBL" id="GGEC01042565">
    <property type="protein sequence ID" value="MBX23049.1"/>
    <property type="molecule type" value="Transcribed_RNA"/>
</dbReference>
<proteinExistence type="predicted"/>